<dbReference type="Proteomes" id="UP000608420">
    <property type="component" value="Unassembled WGS sequence"/>
</dbReference>
<name>A0ABQ1W408_9BACL</name>
<evidence type="ECO:0000313" key="2">
    <source>
        <dbReference type="Proteomes" id="UP000608420"/>
    </source>
</evidence>
<reference evidence="2" key="1">
    <citation type="journal article" date="2019" name="Int. J. Syst. Evol. Microbiol.">
        <title>The Global Catalogue of Microorganisms (GCM) 10K type strain sequencing project: providing services to taxonomists for standard genome sequencing and annotation.</title>
        <authorList>
            <consortium name="The Broad Institute Genomics Platform"/>
            <consortium name="The Broad Institute Genome Sequencing Center for Infectious Disease"/>
            <person name="Wu L."/>
            <person name="Ma J."/>
        </authorList>
    </citation>
    <scope>NUCLEOTIDE SEQUENCE [LARGE SCALE GENOMIC DNA]</scope>
    <source>
        <strain evidence="2">CGMCC 1.15420</strain>
    </source>
</reference>
<gene>
    <name evidence="1" type="ORF">GCM10010913_39170</name>
</gene>
<dbReference type="EMBL" id="BMIW01000036">
    <property type="protein sequence ID" value="GGG13548.1"/>
    <property type="molecule type" value="Genomic_DNA"/>
</dbReference>
<protein>
    <recommendedName>
        <fullName evidence="3">DUF2577 domain-containing protein</fullName>
    </recommendedName>
</protein>
<evidence type="ECO:0008006" key="3">
    <source>
        <dbReference type="Google" id="ProtNLM"/>
    </source>
</evidence>
<proteinExistence type="predicted"/>
<keyword evidence="2" id="KW-1185">Reference proteome</keyword>
<sequence>MALGDKIRKLGSEAVGAGNPVAVMFGTVVKVNPLEVNVDQRFTLEEDFLVVTESLQKYEIDLKHKHDTSEAPTKEALLEKVVIRKGLKVGDSVLLLRVQGGQKYVVWDRVVKS</sequence>
<evidence type="ECO:0000313" key="1">
    <source>
        <dbReference type="EMBL" id="GGG13548.1"/>
    </source>
</evidence>
<dbReference type="InterPro" id="IPR022555">
    <property type="entry name" value="DUF2577"/>
</dbReference>
<accession>A0ABQ1W408</accession>
<dbReference type="Pfam" id="PF10844">
    <property type="entry name" value="DUF2577"/>
    <property type="match status" value="1"/>
</dbReference>
<dbReference type="RefSeq" id="WP_120462846.1">
    <property type="nucleotide sequence ID" value="NZ_BMIW01000036.1"/>
</dbReference>
<comment type="caution">
    <text evidence="1">The sequence shown here is derived from an EMBL/GenBank/DDBJ whole genome shotgun (WGS) entry which is preliminary data.</text>
</comment>
<organism evidence="1 2">
    <name type="scientific">Paenibacillus aceti</name>
    <dbReference type="NCBI Taxonomy" id="1820010"/>
    <lineage>
        <taxon>Bacteria</taxon>
        <taxon>Bacillati</taxon>
        <taxon>Bacillota</taxon>
        <taxon>Bacilli</taxon>
        <taxon>Bacillales</taxon>
        <taxon>Paenibacillaceae</taxon>
        <taxon>Paenibacillus</taxon>
    </lineage>
</organism>